<organism evidence="8 9">
    <name type="scientific">Macrostomum lignano</name>
    <dbReference type="NCBI Taxonomy" id="282301"/>
    <lineage>
        <taxon>Eukaryota</taxon>
        <taxon>Metazoa</taxon>
        <taxon>Spiralia</taxon>
        <taxon>Lophotrochozoa</taxon>
        <taxon>Platyhelminthes</taxon>
        <taxon>Rhabditophora</taxon>
        <taxon>Macrostomorpha</taxon>
        <taxon>Macrostomida</taxon>
        <taxon>Macrostomidae</taxon>
        <taxon>Macrostomum</taxon>
    </lineage>
</organism>
<dbReference type="GO" id="GO:0006357">
    <property type="term" value="P:regulation of transcription by RNA polymerase II"/>
    <property type="evidence" value="ECO:0007669"/>
    <property type="project" value="InterPro"/>
</dbReference>
<dbReference type="GO" id="GO:0003712">
    <property type="term" value="F:transcription coregulator activity"/>
    <property type="evidence" value="ECO:0007669"/>
    <property type="project" value="InterPro"/>
</dbReference>
<evidence type="ECO:0000256" key="6">
    <source>
        <dbReference type="RuleBase" id="RU364143"/>
    </source>
</evidence>
<keyword evidence="4 6" id="KW-0804">Transcription</keyword>
<feature type="compositionally biased region" description="Low complexity" evidence="7">
    <location>
        <begin position="227"/>
        <end position="246"/>
    </location>
</feature>
<accession>A0A1I8G0J0</accession>
<dbReference type="Pfam" id="PF04934">
    <property type="entry name" value="Med6"/>
    <property type="match status" value="1"/>
</dbReference>
<keyword evidence="3 6" id="KW-0805">Transcription regulation</keyword>
<comment type="similarity">
    <text evidence="2 6">Belongs to the Mediator complex subunit 6 family.</text>
</comment>
<evidence type="ECO:0000313" key="8">
    <source>
        <dbReference type="Proteomes" id="UP000095280"/>
    </source>
</evidence>
<keyword evidence="8" id="KW-1185">Reference proteome</keyword>
<protein>
    <recommendedName>
        <fullName evidence="6">Mediator of RNA polymerase II transcription subunit 6</fullName>
    </recommendedName>
    <alternativeName>
        <fullName evidence="6">Mediator complex subunit 6</fullName>
    </alternativeName>
</protein>
<evidence type="ECO:0000256" key="1">
    <source>
        <dbReference type="ARBA" id="ARBA00004123"/>
    </source>
</evidence>
<comment type="subcellular location">
    <subcellularLocation>
        <location evidence="1 6">Nucleus</location>
    </subcellularLocation>
</comment>
<evidence type="ECO:0000256" key="7">
    <source>
        <dbReference type="SAM" id="MobiDB-lite"/>
    </source>
</evidence>
<reference evidence="9" key="1">
    <citation type="submission" date="2016-11" db="UniProtKB">
        <authorList>
            <consortium name="WormBaseParasite"/>
        </authorList>
    </citation>
    <scope>IDENTIFICATION</scope>
</reference>
<keyword evidence="5 6" id="KW-0539">Nucleus</keyword>
<evidence type="ECO:0000256" key="2">
    <source>
        <dbReference type="ARBA" id="ARBA00007526"/>
    </source>
</evidence>
<dbReference type="WBParaSite" id="maker-uti_cns_0000387-snap-gene-0.3-mRNA-1">
    <property type="protein sequence ID" value="maker-uti_cns_0000387-snap-gene-0.3-mRNA-1"/>
    <property type="gene ID" value="maker-uti_cns_0000387-snap-gene-0.3"/>
</dbReference>
<dbReference type="GO" id="GO:0016592">
    <property type="term" value="C:mediator complex"/>
    <property type="evidence" value="ECO:0007669"/>
    <property type="project" value="InterPro"/>
</dbReference>
<dbReference type="PANTHER" id="PTHR13104">
    <property type="entry name" value="MED-6-RELATED"/>
    <property type="match status" value="1"/>
</dbReference>
<evidence type="ECO:0000256" key="5">
    <source>
        <dbReference type="ARBA" id="ARBA00023242"/>
    </source>
</evidence>
<keyword evidence="6" id="KW-0010">Activator</keyword>
<dbReference type="InterPro" id="IPR038566">
    <property type="entry name" value="Mediator_Med6_sf"/>
</dbReference>
<evidence type="ECO:0000313" key="9">
    <source>
        <dbReference type="WBParaSite" id="maker-uti_cns_0000387-snap-gene-0.3-mRNA-1"/>
    </source>
</evidence>
<evidence type="ECO:0000256" key="4">
    <source>
        <dbReference type="ARBA" id="ARBA00023163"/>
    </source>
</evidence>
<comment type="function">
    <text evidence="6">Component of the Mediator complex, a coactivator involved in the regulated transcription of nearly all RNA polymerase II-dependent genes. Mediator functions as a bridge to convey information from gene-specific regulatory proteins to the basal RNA polymerase II transcription machinery. Mediator is recruited to promoters by direct interactions with regulatory proteins and serves as a scaffold for the assembly of a functional preinitiation complex with RNA polymerase II and the general transcription factors.</text>
</comment>
<dbReference type="InterPro" id="IPR007018">
    <property type="entry name" value="Mediator_Med6"/>
</dbReference>
<evidence type="ECO:0000256" key="3">
    <source>
        <dbReference type="ARBA" id="ARBA00023015"/>
    </source>
</evidence>
<gene>
    <name evidence="6" type="primary">MED6</name>
</gene>
<sequence length="257" mass="28600">QHPSTPSPMAHSQDASTWSKLLSLTWSDANRWNMQQPTPANILDYFCERTNPFYDHHCNNEQIRMQRLNPEHLLSMQGVEYVLLRFQEPILFVIRKQFRKSPTEVIPQSLYYIINGVVHAAPDLGSLFNSRLLTTTYHLQCAFNSLNSIVRHHPDTGYSWATPGSGQGDSSGAASGASTAAATAAAASGKATGTGGGIKKESSVFQRQRVDALLKEWSALFPSPHFQQQQQPQQQKQQQSQQQNQQTHSVNKKAPSA</sequence>
<dbReference type="Proteomes" id="UP000095280">
    <property type="component" value="Unplaced"/>
</dbReference>
<dbReference type="AlphaFoldDB" id="A0A1I8G0J0"/>
<proteinExistence type="inferred from homology"/>
<dbReference type="Gene3D" id="3.10.450.580">
    <property type="entry name" value="Mediator complex, subunit Med6"/>
    <property type="match status" value="1"/>
</dbReference>
<comment type="subunit">
    <text evidence="6">Component of the Mediator complex.</text>
</comment>
<name>A0A1I8G0J0_9PLAT</name>
<feature type="region of interest" description="Disordered" evidence="7">
    <location>
        <begin position="221"/>
        <end position="257"/>
    </location>
</feature>